<evidence type="ECO:0000313" key="3">
    <source>
        <dbReference type="Proteomes" id="UP000693970"/>
    </source>
</evidence>
<keyword evidence="1" id="KW-0732">Signal</keyword>
<name>A0A9K3KP55_9STRA</name>
<accession>A0A9K3KP55</accession>
<proteinExistence type="predicted"/>
<dbReference type="EMBL" id="JAGRRH010000021">
    <property type="protein sequence ID" value="KAG7346533.1"/>
    <property type="molecule type" value="Genomic_DNA"/>
</dbReference>
<reference evidence="2" key="2">
    <citation type="submission" date="2021-04" db="EMBL/GenBank/DDBJ databases">
        <authorList>
            <person name="Podell S."/>
        </authorList>
    </citation>
    <scope>NUCLEOTIDE SEQUENCE</scope>
    <source>
        <strain evidence="2">Hildebrandi</strain>
    </source>
</reference>
<comment type="caution">
    <text evidence="2">The sequence shown here is derived from an EMBL/GenBank/DDBJ whole genome shotgun (WGS) entry which is preliminary data.</text>
</comment>
<feature type="signal peptide" evidence="1">
    <location>
        <begin position="1"/>
        <end position="25"/>
    </location>
</feature>
<gene>
    <name evidence="2" type="ORF">IV203_005601</name>
</gene>
<dbReference type="AlphaFoldDB" id="A0A9K3KP55"/>
<sequence length="319" mass="35354">MFPETAKCRRVLFTVALFSLPGTRALTTIQSAISFRPSPSPRFDEFSEKLLGEWSWWHDGETAVTGSVQEVMRSCGGVVQGVREVPGLFPTKENKDGIYLNRSNDGFVFFDQDASYSFGPVALTVEASNGHDTWISSLGMGKSRLCIVSASVNGLKEEKEATASSDRCYQLFRKESWNNDNDFCNIHLIDDPSAAIVWSKILQCKTCSLNHPWMLQRVKWESLSFDTNVMGIIKMDQVGSGPLTAWKLVQSSSDMTIFYPQELLMGQASTAISLGAICSQTGYVKSIIRQYSITDNTLQSVALLEGRLNLDGDVEGLRL</sequence>
<evidence type="ECO:0000313" key="2">
    <source>
        <dbReference type="EMBL" id="KAG7346533.1"/>
    </source>
</evidence>
<feature type="chain" id="PRO_5039945682" evidence="1">
    <location>
        <begin position="26"/>
        <end position="319"/>
    </location>
</feature>
<dbReference type="Proteomes" id="UP000693970">
    <property type="component" value="Unassembled WGS sequence"/>
</dbReference>
<protein>
    <submittedName>
        <fullName evidence="2">Uncharacterized protein</fullName>
    </submittedName>
</protein>
<keyword evidence="3" id="KW-1185">Reference proteome</keyword>
<evidence type="ECO:0000256" key="1">
    <source>
        <dbReference type="SAM" id="SignalP"/>
    </source>
</evidence>
<organism evidence="2 3">
    <name type="scientific">Nitzschia inconspicua</name>
    <dbReference type="NCBI Taxonomy" id="303405"/>
    <lineage>
        <taxon>Eukaryota</taxon>
        <taxon>Sar</taxon>
        <taxon>Stramenopiles</taxon>
        <taxon>Ochrophyta</taxon>
        <taxon>Bacillariophyta</taxon>
        <taxon>Bacillariophyceae</taxon>
        <taxon>Bacillariophycidae</taxon>
        <taxon>Bacillariales</taxon>
        <taxon>Bacillariaceae</taxon>
        <taxon>Nitzschia</taxon>
    </lineage>
</organism>
<dbReference type="OrthoDB" id="48219at2759"/>
<reference evidence="2" key="1">
    <citation type="journal article" date="2021" name="Sci. Rep.">
        <title>Diploid genomic architecture of Nitzschia inconspicua, an elite biomass production diatom.</title>
        <authorList>
            <person name="Oliver A."/>
            <person name="Podell S."/>
            <person name="Pinowska A."/>
            <person name="Traller J.C."/>
            <person name="Smith S.R."/>
            <person name="McClure R."/>
            <person name="Beliaev A."/>
            <person name="Bohutskyi P."/>
            <person name="Hill E.A."/>
            <person name="Rabines A."/>
            <person name="Zheng H."/>
            <person name="Allen L.Z."/>
            <person name="Kuo A."/>
            <person name="Grigoriev I.V."/>
            <person name="Allen A.E."/>
            <person name="Hazlebeck D."/>
            <person name="Allen E.E."/>
        </authorList>
    </citation>
    <scope>NUCLEOTIDE SEQUENCE</scope>
    <source>
        <strain evidence="2">Hildebrandi</strain>
    </source>
</reference>